<keyword evidence="9 14" id="KW-0472">Membrane</keyword>
<keyword evidence="6 14" id="KW-0812">Transmembrane</keyword>
<dbReference type="Pfam" id="PF02673">
    <property type="entry name" value="BacA"/>
    <property type="match status" value="1"/>
</dbReference>
<dbReference type="PANTHER" id="PTHR30622:SF2">
    <property type="entry name" value="UNDECAPRENYL-DIPHOSPHATASE"/>
    <property type="match status" value="1"/>
</dbReference>
<feature type="transmembrane region" description="Helical" evidence="14">
    <location>
        <begin position="141"/>
        <end position="162"/>
    </location>
</feature>
<dbReference type="GO" id="GO:0009252">
    <property type="term" value="P:peptidoglycan biosynthetic process"/>
    <property type="evidence" value="ECO:0007669"/>
    <property type="project" value="UniProtKB-KW"/>
</dbReference>
<feature type="transmembrane region" description="Helical" evidence="14">
    <location>
        <begin position="115"/>
        <end position="134"/>
    </location>
</feature>
<comment type="miscellaneous">
    <text evidence="14">Bacitracin is thought to be involved in the inhibition of peptidoglycan synthesis by sequestering undecaprenyl diphosphate, thereby reducing the pool of lipid carrier available.</text>
</comment>
<keyword evidence="14" id="KW-0573">Peptidoglycan synthesis</keyword>
<dbReference type="InterPro" id="IPR003824">
    <property type="entry name" value="UppP"/>
</dbReference>
<comment type="catalytic activity">
    <reaction evidence="13 14">
        <text>di-trans,octa-cis-undecaprenyl diphosphate + H2O = di-trans,octa-cis-undecaprenyl phosphate + phosphate + H(+)</text>
        <dbReference type="Rhea" id="RHEA:28094"/>
        <dbReference type="ChEBI" id="CHEBI:15377"/>
        <dbReference type="ChEBI" id="CHEBI:15378"/>
        <dbReference type="ChEBI" id="CHEBI:43474"/>
        <dbReference type="ChEBI" id="CHEBI:58405"/>
        <dbReference type="ChEBI" id="CHEBI:60392"/>
        <dbReference type="EC" id="3.6.1.27"/>
    </reaction>
</comment>
<dbReference type="Proteomes" id="UP000230973">
    <property type="component" value="Unassembled WGS sequence"/>
</dbReference>
<evidence type="ECO:0000256" key="5">
    <source>
        <dbReference type="ARBA" id="ARBA00022475"/>
    </source>
</evidence>
<feature type="transmembrane region" description="Helical" evidence="14">
    <location>
        <begin position="244"/>
        <end position="267"/>
    </location>
</feature>
<evidence type="ECO:0000313" key="16">
    <source>
        <dbReference type="Proteomes" id="UP000230973"/>
    </source>
</evidence>
<evidence type="ECO:0000256" key="3">
    <source>
        <dbReference type="ARBA" id="ARBA00012374"/>
    </source>
</evidence>
<keyword evidence="14" id="KW-0133">Cell shape</keyword>
<accession>A0A2M7QAS0</accession>
<dbReference type="NCBIfam" id="TIGR00753">
    <property type="entry name" value="undec_PP_bacA"/>
    <property type="match status" value="1"/>
</dbReference>
<evidence type="ECO:0000256" key="14">
    <source>
        <dbReference type="HAMAP-Rule" id="MF_01006"/>
    </source>
</evidence>
<dbReference type="EMBL" id="PFLC01000011">
    <property type="protein sequence ID" value="PIY63252.1"/>
    <property type="molecule type" value="Genomic_DNA"/>
</dbReference>
<proteinExistence type="inferred from homology"/>
<comment type="caution">
    <text evidence="15">The sequence shown here is derived from an EMBL/GenBank/DDBJ whole genome shotgun (WGS) entry which is preliminary data.</text>
</comment>
<keyword evidence="7 14" id="KW-0378">Hydrolase</keyword>
<dbReference type="GO" id="GO:0008360">
    <property type="term" value="P:regulation of cell shape"/>
    <property type="evidence" value="ECO:0007669"/>
    <property type="project" value="UniProtKB-KW"/>
</dbReference>
<dbReference type="EC" id="3.6.1.27" evidence="3 14"/>
<feature type="transmembrane region" description="Helical" evidence="14">
    <location>
        <begin position="279"/>
        <end position="295"/>
    </location>
</feature>
<gene>
    <name evidence="14 15" type="primary">uppP</name>
    <name evidence="15" type="ORF">COY93_01040</name>
</gene>
<evidence type="ECO:0000256" key="6">
    <source>
        <dbReference type="ARBA" id="ARBA00022692"/>
    </source>
</evidence>
<comment type="similarity">
    <text evidence="2 14">Belongs to the UppP family.</text>
</comment>
<evidence type="ECO:0000256" key="10">
    <source>
        <dbReference type="ARBA" id="ARBA00023251"/>
    </source>
</evidence>
<dbReference type="AlphaFoldDB" id="A0A2M7QAS0"/>
<comment type="function">
    <text evidence="14">Catalyzes the dephosphorylation of undecaprenyl diphosphate (UPP). Confers resistance to bacitracin.</text>
</comment>
<dbReference type="GO" id="GO:0050380">
    <property type="term" value="F:undecaprenyl-diphosphatase activity"/>
    <property type="evidence" value="ECO:0007669"/>
    <property type="project" value="UniProtKB-UniRule"/>
</dbReference>
<sequence length="296" mass="31854">MAFSMLWVGSGRSPAFHVGSTWICDKYFSMDYLSGLLLGAVQGLTEFLPVSSSGHLILARTVFGLGSDHGLAVDAVLQLATILAVTVYFWSDLWRLAGSSFGLVLRRPVGREDRTLLYAIVVGTVPAAVLGLLLESYMETVFRSVWLVLVTLVLGAGLMWLAERFARQDRPLTVRSGLGIGLFQCLALVPGMSRSGSTISGGLFLGLNRAAATRFSFLLAWPIITASGLKKLLDLSSEGVLHEFGPGLMLGFAVAFAVGLAAIHFLIRFLRSHTLMAFVWYRLALAAVLAVMLLAG</sequence>
<feature type="transmembrane region" description="Helical" evidence="14">
    <location>
        <begin position="203"/>
        <end position="224"/>
    </location>
</feature>
<dbReference type="GO" id="GO:0046677">
    <property type="term" value="P:response to antibiotic"/>
    <property type="evidence" value="ECO:0007669"/>
    <property type="project" value="UniProtKB-UniRule"/>
</dbReference>
<evidence type="ECO:0000256" key="9">
    <source>
        <dbReference type="ARBA" id="ARBA00023136"/>
    </source>
</evidence>
<dbReference type="GO" id="GO:0071555">
    <property type="term" value="P:cell wall organization"/>
    <property type="evidence" value="ECO:0007669"/>
    <property type="project" value="UniProtKB-KW"/>
</dbReference>
<dbReference type="PANTHER" id="PTHR30622">
    <property type="entry name" value="UNDECAPRENYL-DIPHOSPHATASE"/>
    <property type="match status" value="1"/>
</dbReference>
<evidence type="ECO:0000313" key="15">
    <source>
        <dbReference type="EMBL" id="PIY63252.1"/>
    </source>
</evidence>
<comment type="subcellular location">
    <subcellularLocation>
        <location evidence="1 14">Cell membrane</location>
        <topology evidence="1 14">Multi-pass membrane protein</topology>
    </subcellularLocation>
</comment>
<keyword evidence="8 14" id="KW-1133">Transmembrane helix</keyword>
<dbReference type="HAMAP" id="MF_01006">
    <property type="entry name" value="Undec_diphosphatase"/>
    <property type="match status" value="1"/>
</dbReference>
<name>A0A2M7QAS0_9BACT</name>
<organism evidence="15 16">
    <name type="scientific">Candidatus Uhrbacteria bacterium CG_4_10_14_0_8_um_filter_58_22</name>
    <dbReference type="NCBI Taxonomy" id="1975029"/>
    <lineage>
        <taxon>Bacteria</taxon>
        <taxon>Candidatus Uhriibacteriota</taxon>
    </lineage>
</organism>
<keyword evidence="10 14" id="KW-0046">Antibiotic resistance</keyword>
<evidence type="ECO:0000256" key="2">
    <source>
        <dbReference type="ARBA" id="ARBA00010621"/>
    </source>
</evidence>
<evidence type="ECO:0000256" key="4">
    <source>
        <dbReference type="ARBA" id="ARBA00021581"/>
    </source>
</evidence>
<evidence type="ECO:0000256" key="12">
    <source>
        <dbReference type="ARBA" id="ARBA00032932"/>
    </source>
</evidence>
<feature type="transmembrane region" description="Helical" evidence="14">
    <location>
        <begin position="71"/>
        <end position="91"/>
    </location>
</feature>
<evidence type="ECO:0000256" key="1">
    <source>
        <dbReference type="ARBA" id="ARBA00004651"/>
    </source>
</evidence>
<evidence type="ECO:0000256" key="7">
    <source>
        <dbReference type="ARBA" id="ARBA00022801"/>
    </source>
</evidence>
<evidence type="ECO:0000256" key="8">
    <source>
        <dbReference type="ARBA" id="ARBA00022989"/>
    </source>
</evidence>
<evidence type="ECO:0000256" key="11">
    <source>
        <dbReference type="ARBA" id="ARBA00032707"/>
    </source>
</evidence>
<keyword evidence="14" id="KW-0961">Cell wall biogenesis/degradation</keyword>
<protein>
    <recommendedName>
        <fullName evidence="4 14">Undecaprenyl-diphosphatase</fullName>
        <ecNumber evidence="3 14">3.6.1.27</ecNumber>
    </recommendedName>
    <alternativeName>
        <fullName evidence="12 14">Bacitracin resistance protein</fullName>
    </alternativeName>
    <alternativeName>
        <fullName evidence="11 14">Undecaprenyl pyrophosphate phosphatase</fullName>
    </alternativeName>
</protein>
<keyword evidence="5 14" id="KW-1003">Cell membrane</keyword>
<evidence type="ECO:0000256" key="13">
    <source>
        <dbReference type="ARBA" id="ARBA00047594"/>
    </source>
</evidence>
<dbReference type="GO" id="GO:0005886">
    <property type="term" value="C:plasma membrane"/>
    <property type="evidence" value="ECO:0007669"/>
    <property type="project" value="UniProtKB-SubCell"/>
</dbReference>
<reference evidence="16" key="1">
    <citation type="submission" date="2017-09" db="EMBL/GenBank/DDBJ databases">
        <title>Depth-based differentiation of microbial function through sediment-hosted aquifers and enrichment of novel symbionts in the deep terrestrial subsurface.</title>
        <authorList>
            <person name="Probst A.J."/>
            <person name="Ladd B."/>
            <person name="Jarett J.K."/>
            <person name="Geller-Mcgrath D.E."/>
            <person name="Sieber C.M.K."/>
            <person name="Emerson J.B."/>
            <person name="Anantharaman K."/>
            <person name="Thomas B.C."/>
            <person name="Malmstrom R."/>
            <person name="Stieglmeier M."/>
            <person name="Klingl A."/>
            <person name="Woyke T."/>
            <person name="Ryan C.M."/>
            <person name="Banfield J.F."/>
        </authorList>
    </citation>
    <scope>NUCLEOTIDE SEQUENCE [LARGE SCALE GENOMIC DNA]</scope>
</reference>